<protein>
    <submittedName>
        <fullName evidence="3">AB hydrolase superfamily protein</fullName>
    </submittedName>
</protein>
<dbReference type="PANTHER" id="PTHR48081:SF8">
    <property type="entry name" value="ALPHA_BETA HYDROLASE FOLD-3 DOMAIN-CONTAINING PROTEIN-RELATED"/>
    <property type="match status" value="1"/>
</dbReference>
<dbReference type="InterPro" id="IPR013094">
    <property type="entry name" value="AB_hydrolase_3"/>
</dbReference>
<feature type="domain" description="Alpha/beta hydrolase fold-3" evidence="2">
    <location>
        <begin position="92"/>
        <end position="309"/>
    </location>
</feature>
<name>A0A484F7H8_COLOR</name>
<dbReference type="InterPro" id="IPR029058">
    <property type="entry name" value="AB_hydrolase_fold"/>
</dbReference>
<keyword evidence="4" id="KW-1185">Reference proteome</keyword>
<dbReference type="SUPFAM" id="SSF53474">
    <property type="entry name" value="alpha/beta-Hydrolases"/>
    <property type="match status" value="1"/>
</dbReference>
<evidence type="ECO:0000259" key="2">
    <source>
        <dbReference type="Pfam" id="PF07859"/>
    </source>
</evidence>
<dbReference type="OrthoDB" id="408631at2759"/>
<dbReference type="InterPro" id="IPR050300">
    <property type="entry name" value="GDXG_lipolytic_enzyme"/>
</dbReference>
<dbReference type="STRING" id="1213857.A0A484F7H8"/>
<dbReference type="GO" id="GO:0016787">
    <property type="term" value="F:hydrolase activity"/>
    <property type="evidence" value="ECO:0007669"/>
    <property type="project" value="UniProtKB-KW"/>
</dbReference>
<organism evidence="3 4">
    <name type="scientific">Colletotrichum orbiculare (strain 104-T / ATCC 96160 / CBS 514.97 / LARS 414 / MAFF 240422)</name>
    <name type="common">Cucumber anthracnose fungus</name>
    <name type="synonym">Colletotrichum lagenarium</name>
    <dbReference type="NCBI Taxonomy" id="1213857"/>
    <lineage>
        <taxon>Eukaryota</taxon>
        <taxon>Fungi</taxon>
        <taxon>Dikarya</taxon>
        <taxon>Ascomycota</taxon>
        <taxon>Pezizomycotina</taxon>
        <taxon>Sordariomycetes</taxon>
        <taxon>Hypocreomycetidae</taxon>
        <taxon>Glomerellales</taxon>
        <taxon>Glomerellaceae</taxon>
        <taxon>Colletotrichum</taxon>
        <taxon>Colletotrichum orbiculare species complex</taxon>
    </lineage>
</organism>
<sequence length="348" mass="39036">MSLYQSEDEVLWLGKADPRFTEFLANDGKEFLPRLEAIPDTMFRPQAATRQAVPGTRDSAREFDVQIPMRDGYENPARVFKPEVSVNGRPCVVLVHGGGFTIGHPTHVAHYSRALTKLFGVTVINITYRLAPDHKFPAAPNDVWDSVNWIFSEHPRTRDLGNFTKSSFILGGVSAGANLAAVTAQKWFSAKRSPRLVGIWLTIPWLLEREIVPGTYEHLWLSRGQNTDTLIINTATAERIRELYSPEIMSTDFSPFNDKNAHKGLCPVYFQVCGQDAFRDDGMIYEKMLRDNGVLTKMDVYPGLPHGFADVMPTFNLTSVYHADSAKGFGWLLGVEVTDEEVNLAIRT</sequence>
<dbReference type="AlphaFoldDB" id="A0A484F7H8"/>
<evidence type="ECO:0000256" key="1">
    <source>
        <dbReference type="ARBA" id="ARBA00022801"/>
    </source>
</evidence>
<gene>
    <name evidence="3" type="ORF">Cob_v012975</name>
</gene>
<reference evidence="4" key="2">
    <citation type="journal article" date="2019" name="Mol. Plant Microbe Interact.">
        <title>Genome sequence resources for four phytopathogenic fungi from the Colletotrichum orbiculare species complex.</title>
        <authorList>
            <person name="Gan P."/>
            <person name="Tsushima A."/>
            <person name="Narusaka M."/>
            <person name="Narusaka Y."/>
            <person name="Takano Y."/>
            <person name="Kubo Y."/>
            <person name="Shirasu K."/>
        </authorList>
    </citation>
    <scope>GENOME REANNOTATION</scope>
    <source>
        <strain evidence="4">104-T / ATCC 96160 / CBS 514.97 / LARS 414 / MAFF 240422</strain>
    </source>
</reference>
<proteinExistence type="predicted"/>
<evidence type="ECO:0000313" key="3">
    <source>
        <dbReference type="EMBL" id="TDZ14114.1"/>
    </source>
</evidence>
<dbReference type="Pfam" id="PF07859">
    <property type="entry name" value="Abhydrolase_3"/>
    <property type="match status" value="1"/>
</dbReference>
<reference evidence="4" key="1">
    <citation type="journal article" date="2013" name="New Phytol.">
        <title>Comparative genomic and transcriptomic analyses reveal the hemibiotrophic stage shift of Colletotrichum fungi.</title>
        <authorList>
            <person name="Gan P."/>
            <person name="Ikeda K."/>
            <person name="Irieda H."/>
            <person name="Narusaka M."/>
            <person name="O'Connell R.J."/>
            <person name="Narusaka Y."/>
            <person name="Takano Y."/>
            <person name="Kubo Y."/>
            <person name="Shirasu K."/>
        </authorList>
    </citation>
    <scope>NUCLEOTIDE SEQUENCE [LARGE SCALE GENOMIC DNA]</scope>
    <source>
        <strain evidence="4">104-T / ATCC 96160 / CBS 514.97 / LARS 414 / MAFF 240422</strain>
    </source>
</reference>
<dbReference type="Proteomes" id="UP000014480">
    <property type="component" value="Unassembled WGS sequence"/>
</dbReference>
<comment type="caution">
    <text evidence="3">The sequence shown here is derived from an EMBL/GenBank/DDBJ whole genome shotgun (WGS) entry which is preliminary data.</text>
</comment>
<accession>A0A484F7H8</accession>
<dbReference type="Gene3D" id="3.40.50.1820">
    <property type="entry name" value="alpha/beta hydrolase"/>
    <property type="match status" value="1"/>
</dbReference>
<evidence type="ECO:0000313" key="4">
    <source>
        <dbReference type="Proteomes" id="UP000014480"/>
    </source>
</evidence>
<dbReference type="PANTHER" id="PTHR48081">
    <property type="entry name" value="AB HYDROLASE SUPERFAMILY PROTEIN C4A8.06C"/>
    <property type="match status" value="1"/>
</dbReference>
<dbReference type="EMBL" id="AMCV02000058">
    <property type="protein sequence ID" value="TDZ14114.1"/>
    <property type="molecule type" value="Genomic_DNA"/>
</dbReference>
<keyword evidence="1 3" id="KW-0378">Hydrolase</keyword>